<feature type="compositionally biased region" description="Low complexity" evidence="1">
    <location>
        <begin position="77"/>
        <end position="86"/>
    </location>
</feature>
<dbReference type="Proteomes" id="UP000887575">
    <property type="component" value="Unassembled WGS sequence"/>
</dbReference>
<evidence type="ECO:0000256" key="1">
    <source>
        <dbReference type="SAM" id="MobiDB-lite"/>
    </source>
</evidence>
<dbReference type="WBParaSite" id="MBELARI_LOCUS9835">
    <property type="protein sequence ID" value="MBELARI_LOCUS9835"/>
    <property type="gene ID" value="MBELARI_LOCUS9835"/>
</dbReference>
<dbReference type="AlphaFoldDB" id="A0AAF3FU84"/>
<feature type="region of interest" description="Disordered" evidence="1">
    <location>
        <begin position="13"/>
        <end position="34"/>
    </location>
</feature>
<evidence type="ECO:0000313" key="4">
    <source>
        <dbReference type="WBParaSite" id="MBELARI_LOCUS9835"/>
    </source>
</evidence>
<keyword evidence="2" id="KW-0732">Signal</keyword>
<sequence length="170" mass="18995">MLSSALLLAATFAQQQSTSRNQPKNTKNQNFIPCYPPQPIYPNQLMDPTQDNIQYPQQFNNNQNLPSGSTGPNGKRIPQQPQKGQKPIIPQINQFPGQSMNQLKQQPLPPQNILKNEIPVDICTSFTHCNTGMKCCAMQKSNLLGLSYQRFNLPVLGRCTKACQIGEINL</sequence>
<feature type="compositionally biased region" description="Polar residues" evidence="1">
    <location>
        <begin position="47"/>
        <end position="72"/>
    </location>
</feature>
<keyword evidence="3" id="KW-1185">Reference proteome</keyword>
<proteinExistence type="predicted"/>
<evidence type="ECO:0000256" key="2">
    <source>
        <dbReference type="SAM" id="SignalP"/>
    </source>
</evidence>
<evidence type="ECO:0000313" key="3">
    <source>
        <dbReference type="Proteomes" id="UP000887575"/>
    </source>
</evidence>
<organism evidence="3 4">
    <name type="scientific">Mesorhabditis belari</name>
    <dbReference type="NCBI Taxonomy" id="2138241"/>
    <lineage>
        <taxon>Eukaryota</taxon>
        <taxon>Metazoa</taxon>
        <taxon>Ecdysozoa</taxon>
        <taxon>Nematoda</taxon>
        <taxon>Chromadorea</taxon>
        <taxon>Rhabditida</taxon>
        <taxon>Rhabditina</taxon>
        <taxon>Rhabditomorpha</taxon>
        <taxon>Rhabditoidea</taxon>
        <taxon>Rhabditidae</taxon>
        <taxon>Mesorhabditinae</taxon>
        <taxon>Mesorhabditis</taxon>
    </lineage>
</organism>
<feature type="compositionally biased region" description="Polar residues" evidence="1">
    <location>
        <begin position="20"/>
        <end position="31"/>
    </location>
</feature>
<name>A0AAF3FU84_9BILA</name>
<feature type="region of interest" description="Disordered" evidence="1">
    <location>
        <begin position="47"/>
        <end position="86"/>
    </location>
</feature>
<accession>A0AAF3FU84</accession>
<feature type="signal peptide" evidence="2">
    <location>
        <begin position="1"/>
        <end position="15"/>
    </location>
</feature>
<reference evidence="4" key="1">
    <citation type="submission" date="2024-02" db="UniProtKB">
        <authorList>
            <consortium name="WormBaseParasite"/>
        </authorList>
    </citation>
    <scope>IDENTIFICATION</scope>
</reference>
<protein>
    <submittedName>
        <fullName evidence="4">Uncharacterized protein</fullName>
    </submittedName>
</protein>
<feature type="chain" id="PRO_5041964636" evidence="2">
    <location>
        <begin position="16"/>
        <end position="170"/>
    </location>
</feature>